<dbReference type="PANTHER" id="PTHR43060:SF17">
    <property type="entry name" value="L-THREONATE DEHYDROGENASE"/>
    <property type="match status" value="1"/>
</dbReference>
<dbReference type="GO" id="GO:0050661">
    <property type="term" value="F:NADP binding"/>
    <property type="evidence" value="ECO:0007669"/>
    <property type="project" value="InterPro"/>
</dbReference>
<dbReference type="InParanoid" id="B7FV66"/>
<dbReference type="RefSeq" id="XP_002179087.1">
    <property type="nucleotide sequence ID" value="XM_002179051.1"/>
</dbReference>
<dbReference type="Proteomes" id="UP000000759">
    <property type="component" value="Chromosome 5"/>
</dbReference>
<feature type="non-terminal residue" evidence="6">
    <location>
        <position position="324"/>
    </location>
</feature>
<dbReference type="SUPFAM" id="SSF51735">
    <property type="entry name" value="NAD(P)-binding Rossmann-fold domains"/>
    <property type="match status" value="1"/>
</dbReference>
<evidence type="ECO:0000259" key="4">
    <source>
        <dbReference type="Pfam" id="PF03446"/>
    </source>
</evidence>
<dbReference type="HOGENOM" id="CLU_476928_0_0_1"/>
<dbReference type="GeneID" id="7199508"/>
<dbReference type="InterPro" id="IPR015815">
    <property type="entry name" value="HIBADH-related"/>
</dbReference>
<dbReference type="InterPro" id="IPR013328">
    <property type="entry name" value="6PGD_dom2"/>
</dbReference>
<name>B7FV66_PHATC</name>
<dbReference type="InterPro" id="IPR036291">
    <property type="entry name" value="NAD(P)-bd_dom_sf"/>
</dbReference>
<sequence length="324" mass="33957">MNDTSSSNSKIPHIAVIGIGAMGGGMARALLDSNVSHRVDAYDRALPLVEAFYRDAQKLGKAATDGHSPTKLSQVVTKETSLVLVVLQNEAQCEQVCFGTGSPQANDENDNLRSLLSHGSCVIVSSTVTATWIRQACTKFREAGILCVDCPVSGGPVRARDGQLTLMASGDDDSLAVARPLLDALASQVHVIDGGAGMGSTVKMVHQLLAGVHVVVAAEALALAAKAGLDVVQVYEIVNGAAGASWMFRDRGERMIAAGDGDVPVNSQAQIFVKDLDIVHAEAKKLQSPIPIASAALQQFISAQSLGLSERDDSQVVKVYENVT</sequence>
<dbReference type="InterPro" id="IPR006115">
    <property type="entry name" value="6PGDH_NADP-bd"/>
</dbReference>
<dbReference type="eggNOG" id="KOG0409">
    <property type="taxonomic scope" value="Eukaryota"/>
</dbReference>
<reference evidence="6 7" key="1">
    <citation type="journal article" date="2008" name="Nature">
        <title>The Phaeodactylum genome reveals the evolutionary history of diatom genomes.</title>
        <authorList>
            <person name="Bowler C."/>
            <person name="Allen A.E."/>
            <person name="Badger J.H."/>
            <person name="Grimwood J."/>
            <person name="Jabbari K."/>
            <person name="Kuo A."/>
            <person name="Maheswari U."/>
            <person name="Martens C."/>
            <person name="Maumus F."/>
            <person name="Otillar R.P."/>
            <person name="Rayko E."/>
            <person name="Salamov A."/>
            <person name="Vandepoele K."/>
            <person name="Beszteri B."/>
            <person name="Gruber A."/>
            <person name="Heijde M."/>
            <person name="Katinka M."/>
            <person name="Mock T."/>
            <person name="Valentin K."/>
            <person name="Verret F."/>
            <person name="Berges J.A."/>
            <person name="Brownlee C."/>
            <person name="Cadoret J.P."/>
            <person name="Chiovitti A."/>
            <person name="Choi C.J."/>
            <person name="Coesel S."/>
            <person name="De Martino A."/>
            <person name="Detter J.C."/>
            <person name="Durkin C."/>
            <person name="Falciatore A."/>
            <person name="Fournet J."/>
            <person name="Haruta M."/>
            <person name="Huysman M.J."/>
            <person name="Jenkins B.D."/>
            <person name="Jiroutova K."/>
            <person name="Jorgensen R.E."/>
            <person name="Joubert Y."/>
            <person name="Kaplan A."/>
            <person name="Kroger N."/>
            <person name="Kroth P.G."/>
            <person name="La Roche J."/>
            <person name="Lindquist E."/>
            <person name="Lommer M."/>
            <person name="Martin-Jezequel V."/>
            <person name="Lopez P.J."/>
            <person name="Lucas S."/>
            <person name="Mangogna M."/>
            <person name="McGinnis K."/>
            <person name="Medlin L.K."/>
            <person name="Montsant A."/>
            <person name="Oudot-Le Secq M.P."/>
            <person name="Napoli C."/>
            <person name="Obornik M."/>
            <person name="Parker M.S."/>
            <person name="Petit J.L."/>
            <person name="Porcel B.M."/>
            <person name="Poulsen N."/>
            <person name="Robison M."/>
            <person name="Rychlewski L."/>
            <person name="Rynearson T.A."/>
            <person name="Schmutz J."/>
            <person name="Shapiro H."/>
            <person name="Siaut M."/>
            <person name="Stanley M."/>
            <person name="Sussman M.R."/>
            <person name="Taylor A.R."/>
            <person name="Vardi A."/>
            <person name="von Dassow P."/>
            <person name="Vyverman W."/>
            <person name="Willis A."/>
            <person name="Wyrwicz L.S."/>
            <person name="Rokhsar D.S."/>
            <person name="Weissenbach J."/>
            <person name="Armbrust E.V."/>
            <person name="Green B.R."/>
            <person name="Van de Peer Y."/>
            <person name="Grigoriev I.V."/>
        </authorList>
    </citation>
    <scope>NUCLEOTIDE SEQUENCE [LARGE SCALE GENOMIC DNA]</scope>
    <source>
        <strain evidence="6 7">CCAP 1055/1</strain>
    </source>
</reference>
<dbReference type="PIRSF" id="PIRSF000103">
    <property type="entry name" value="HIBADH"/>
    <property type="match status" value="1"/>
</dbReference>
<protein>
    <recommendedName>
        <fullName evidence="8">3-hydroxyisobutyrate dehydrogenase</fullName>
    </recommendedName>
</protein>
<evidence type="ECO:0000256" key="3">
    <source>
        <dbReference type="PIRSR" id="PIRSR000103-1"/>
    </source>
</evidence>
<proteinExistence type="predicted"/>
<organism evidence="6 7">
    <name type="scientific">Phaeodactylum tricornutum (strain CCAP 1055/1)</name>
    <dbReference type="NCBI Taxonomy" id="556484"/>
    <lineage>
        <taxon>Eukaryota</taxon>
        <taxon>Sar</taxon>
        <taxon>Stramenopiles</taxon>
        <taxon>Ochrophyta</taxon>
        <taxon>Bacillariophyta</taxon>
        <taxon>Bacillariophyceae</taxon>
        <taxon>Bacillariophycidae</taxon>
        <taxon>Naviculales</taxon>
        <taxon>Phaeodactylaceae</taxon>
        <taxon>Phaeodactylum</taxon>
    </lineage>
</organism>
<dbReference type="PaxDb" id="2850-Phatr11318"/>
<evidence type="ECO:0008006" key="8">
    <source>
        <dbReference type="Google" id="ProtNLM"/>
    </source>
</evidence>
<dbReference type="SUPFAM" id="SSF48179">
    <property type="entry name" value="6-phosphogluconate dehydrogenase C-terminal domain-like"/>
    <property type="match status" value="1"/>
</dbReference>
<dbReference type="EMBL" id="CM000608">
    <property type="protein sequence ID" value="EEC49785.1"/>
    <property type="molecule type" value="Genomic_DNA"/>
</dbReference>
<evidence type="ECO:0000313" key="6">
    <source>
        <dbReference type="EMBL" id="EEC49785.1"/>
    </source>
</evidence>
<dbReference type="OrthoDB" id="48988at2759"/>
<reference evidence="7" key="2">
    <citation type="submission" date="2008-08" db="EMBL/GenBank/DDBJ databases">
        <authorList>
            <consortium name="Diatom Consortium"/>
            <person name="Grigoriev I."/>
            <person name="Grimwood J."/>
            <person name="Kuo A."/>
            <person name="Otillar R.P."/>
            <person name="Salamov A."/>
            <person name="Detter J.C."/>
            <person name="Lindquist E."/>
            <person name="Shapiro H."/>
            <person name="Lucas S."/>
            <person name="Glavina del Rio T."/>
            <person name="Pitluck S."/>
            <person name="Rokhsar D."/>
            <person name="Bowler C."/>
        </authorList>
    </citation>
    <scope>GENOME REANNOTATION</scope>
    <source>
        <strain evidence="7">CCAP 1055/1</strain>
    </source>
</reference>
<accession>B7FV66</accession>
<feature type="domain" description="3-hydroxyisobutyrate dehydrogenase-like NAD-binding" evidence="5">
    <location>
        <begin position="197"/>
        <end position="320"/>
    </location>
</feature>
<keyword evidence="1" id="KW-0560">Oxidoreductase</keyword>
<dbReference type="STRING" id="556484.B7FV66"/>
<dbReference type="AlphaFoldDB" id="B7FV66"/>
<feature type="domain" description="6-phosphogluconate dehydrogenase NADP-binding" evidence="4">
    <location>
        <begin position="14"/>
        <end position="191"/>
    </location>
</feature>
<evidence type="ECO:0000256" key="1">
    <source>
        <dbReference type="ARBA" id="ARBA00023002"/>
    </source>
</evidence>
<evidence type="ECO:0000256" key="2">
    <source>
        <dbReference type="ARBA" id="ARBA00023027"/>
    </source>
</evidence>
<gene>
    <name evidence="6" type="ORF">PHATRDRAFT_11318</name>
</gene>
<dbReference type="PANTHER" id="PTHR43060">
    <property type="entry name" value="3-HYDROXYISOBUTYRATE DEHYDROGENASE-LIKE 1, MITOCHONDRIAL-RELATED"/>
    <property type="match status" value="1"/>
</dbReference>
<evidence type="ECO:0000313" key="7">
    <source>
        <dbReference type="Proteomes" id="UP000000759"/>
    </source>
</evidence>
<keyword evidence="2" id="KW-0520">NAD</keyword>
<keyword evidence="7" id="KW-1185">Reference proteome</keyword>
<dbReference type="InterPro" id="IPR029154">
    <property type="entry name" value="HIBADH-like_NADP-bd"/>
</dbReference>
<evidence type="ECO:0000259" key="5">
    <source>
        <dbReference type="Pfam" id="PF14833"/>
    </source>
</evidence>
<dbReference type="GO" id="GO:0016491">
    <property type="term" value="F:oxidoreductase activity"/>
    <property type="evidence" value="ECO:0007669"/>
    <property type="project" value="UniProtKB-KW"/>
</dbReference>
<dbReference type="Gene3D" id="3.40.50.720">
    <property type="entry name" value="NAD(P)-binding Rossmann-like Domain"/>
    <property type="match status" value="1"/>
</dbReference>
<dbReference type="InterPro" id="IPR008927">
    <property type="entry name" value="6-PGluconate_DH-like_C_sf"/>
</dbReference>
<dbReference type="Gene3D" id="1.10.1040.10">
    <property type="entry name" value="N-(1-d-carboxylethyl)-l-norvaline Dehydrogenase, domain 2"/>
    <property type="match status" value="1"/>
</dbReference>
<feature type="active site" evidence="3">
    <location>
        <position position="203"/>
    </location>
</feature>
<dbReference type="GO" id="GO:0051287">
    <property type="term" value="F:NAD binding"/>
    <property type="evidence" value="ECO:0007669"/>
    <property type="project" value="InterPro"/>
</dbReference>
<dbReference type="KEGG" id="pti:PHATRDRAFT_11318"/>
<dbReference type="Pfam" id="PF14833">
    <property type="entry name" value="NAD_binding_11"/>
    <property type="match status" value="1"/>
</dbReference>
<dbReference type="Pfam" id="PF03446">
    <property type="entry name" value="NAD_binding_2"/>
    <property type="match status" value="1"/>
</dbReference>